<evidence type="ECO:0000313" key="1">
    <source>
        <dbReference type="EMBL" id="KAJ8684653.1"/>
    </source>
</evidence>
<comment type="caution">
    <text evidence="1">The sequence shown here is derived from an EMBL/GenBank/DDBJ whole genome shotgun (WGS) entry which is preliminary data.</text>
</comment>
<sequence>MAGLRMELDRLWSNRLDTIVQQLLTFASPEEGLFIFTMNIQSLQKHSVDLSDLVTQSCEVLILTGTWLNDDANLDIDNYKLICQPEREGFRSAGLTIDIGSRVGDICATECTLRDGRSIVIVALYISPSSSINDIIELLSMSLAYYLSERTTEMRNCTERNDLSKCSLVLAGYFDVSF</sequence>
<proteinExistence type="predicted"/>
<accession>A0ACC2PMI8</accession>
<gene>
    <name evidence="1" type="ORF">QAD02_020446</name>
</gene>
<organism evidence="1 2">
    <name type="scientific">Eretmocerus hayati</name>
    <dbReference type="NCBI Taxonomy" id="131215"/>
    <lineage>
        <taxon>Eukaryota</taxon>
        <taxon>Metazoa</taxon>
        <taxon>Ecdysozoa</taxon>
        <taxon>Arthropoda</taxon>
        <taxon>Hexapoda</taxon>
        <taxon>Insecta</taxon>
        <taxon>Pterygota</taxon>
        <taxon>Neoptera</taxon>
        <taxon>Endopterygota</taxon>
        <taxon>Hymenoptera</taxon>
        <taxon>Apocrita</taxon>
        <taxon>Proctotrupomorpha</taxon>
        <taxon>Chalcidoidea</taxon>
        <taxon>Aphelinidae</taxon>
        <taxon>Aphelininae</taxon>
        <taxon>Eretmocerus</taxon>
    </lineage>
</organism>
<evidence type="ECO:0000313" key="2">
    <source>
        <dbReference type="Proteomes" id="UP001239111"/>
    </source>
</evidence>
<dbReference type="Proteomes" id="UP001239111">
    <property type="component" value="Chromosome 1"/>
</dbReference>
<keyword evidence="2" id="KW-1185">Reference proteome</keyword>
<dbReference type="EMBL" id="CM056741">
    <property type="protein sequence ID" value="KAJ8684653.1"/>
    <property type="molecule type" value="Genomic_DNA"/>
</dbReference>
<reference evidence="1" key="1">
    <citation type="submission" date="2023-04" db="EMBL/GenBank/DDBJ databases">
        <title>A chromosome-level genome assembly of the parasitoid wasp Eretmocerus hayati.</title>
        <authorList>
            <person name="Zhong Y."/>
            <person name="Liu S."/>
            <person name="Liu Y."/>
        </authorList>
    </citation>
    <scope>NUCLEOTIDE SEQUENCE</scope>
    <source>
        <strain evidence="1">ZJU_SS_LIU_2023</strain>
    </source>
</reference>
<protein>
    <submittedName>
        <fullName evidence="1">Uncharacterized protein</fullName>
    </submittedName>
</protein>
<name>A0ACC2PMI8_9HYME</name>